<feature type="region of interest" description="Disordered" evidence="4">
    <location>
        <begin position="1"/>
        <end position="39"/>
    </location>
</feature>
<dbReference type="PANTHER" id="PTHR24171">
    <property type="entry name" value="ANKYRIN REPEAT DOMAIN-CONTAINING PROTEIN 39-RELATED"/>
    <property type="match status" value="1"/>
</dbReference>
<dbReference type="InterPro" id="IPR036770">
    <property type="entry name" value="Ankyrin_rpt-contain_sf"/>
</dbReference>
<evidence type="ECO:0000256" key="3">
    <source>
        <dbReference type="PROSITE-ProRule" id="PRU00023"/>
    </source>
</evidence>
<dbReference type="GO" id="GO:0085020">
    <property type="term" value="P:protein K6-linked ubiquitination"/>
    <property type="evidence" value="ECO:0007669"/>
    <property type="project" value="TreeGrafter"/>
</dbReference>
<dbReference type="Gene3D" id="1.25.40.20">
    <property type="entry name" value="Ankyrin repeat-containing domain"/>
    <property type="match status" value="1"/>
</dbReference>
<feature type="compositionally biased region" description="Basic residues" evidence="4">
    <location>
        <begin position="170"/>
        <end position="179"/>
    </location>
</feature>
<dbReference type="PROSITE" id="PS50088">
    <property type="entry name" value="ANK_REPEAT"/>
    <property type="match status" value="2"/>
</dbReference>
<keyword evidence="2 3" id="KW-0040">ANK repeat</keyword>
<comment type="caution">
    <text evidence="5">The sequence shown here is derived from an EMBL/GenBank/DDBJ whole genome shotgun (WGS) entry which is preliminary data.</text>
</comment>
<evidence type="ECO:0008006" key="7">
    <source>
        <dbReference type="Google" id="ProtNLM"/>
    </source>
</evidence>
<dbReference type="SUPFAM" id="SSF48403">
    <property type="entry name" value="Ankyrin repeat"/>
    <property type="match status" value="1"/>
</dbReference>
<dbReference type="SMART" id="SM00248">
    <property type="entry name" value="ANK"/>
    <property type="match status" value="2"/>
</dbReference>
<reference evidence="5" key="1">
    <citation type="submission" date="2019-03" db="EMBL/GenBank/DDBJ databases">
        <title>Long read genome sequence of the mycoparasitic Pythium oligandrum ATCC 38472 isolated from sugarbeet rhizosphere.</title>
        <authorList>
            <person name="Gaulin E."/>
        </authorList>
    </citation>
    <scope>NUCLEOTIDE SEQUENCE</scope>
    <source>
        <strain evidence="5">ATCC 38472_TT</strain>
    </source>
</reference>
<dbReference type="Pfam" id="PF12796">
    <property type="entry name" value="Ank_2"/>
    <property type="match status" value="1"/>
</dbReference>
<gene>
    <name evidence="5" type="ORF">Poli38472_009200</name>
</gene>
<evidence type="ECO:0000256" key="2">
    <source>
        <dbReference type="ARBA" id="ARBA00023043"/>
    </source>
</evidence>
<dbReference type="PROSITE" id="PS50297">
    <property type="entry name" value="ANK_REP_REGION"/>
    <property type="match status" value="2"/>
</dbReference>
<proteinExistence type="predicted"/>
<evidence type="ECO:0000256" key="1">
    <source>
        <dbReference type="ARBA" id="ARBA00022737"/>
    </source>
</evidence>
<keyword evidence="6" id="KW-1185">Reference proteome</keyword>
<feature type="repeat" description="ANK" evidence="3">
    <location>
        <begin position="238"/>
        <end position="270"/>
    </location>
</feature>
<feature type="repeat" description="ANK" evidence="3">
    <location>
        <begin position="272"/>
        <end position="304"/>
    </location>
</feature>
<accession>A0A8K1CMI1</accession>
<dbReference type="AlphaFoldDB" id="A0A8K1CMI1"/>
<evidence type="ECO:0000313" key="6">
    <source>
        <dbReference type="Proteomes" id="UP000794436"/>
    </source>
</evidence>
<evidence type="ECO:0000256" key="4">
    <source>
        <dbReference type="SAM" id="MobiDB-lite"/>
    </source>
</evidence>
<organism evidence="5 6">
    <name type="scientific">Pythium oligandrum</name>
    <name type="common">Mycoparasitic fungus</name>
    <dbReference type="NCBI Taxonomy" id="41045"/>
    <lineage>
        <taxon>Eukaryota</taxon>
        <taxon>Sar</taxon>
        <taxon>Stramenopiles</taxon>
        <taxon>Oomycota</taxon>
        <taxon>Peronosporomycetes</taxon>
        <taxon>Pythiales</taxon>
        <taxon>Pythiaceae</taxon>
        <taxon>Pythium</taxon>
    </lineage>
</organism>
<evidence type="ECO:0000313" key="5">
    <source>
        <dbReference type="EMBL" id="TMW65033.1"/>
    </source>
</evidence>
<dbReference type="GO" id="GO:0004842">
    <property type="term" value="F:ubiquitin-protein transferase activity"/>
    <property type="evidence" value="ECO:0007669"/>
    <property type="project" value="TreeGrafter"/>
</dbReference>
<dbReference type="PANTHER" id="PTHR24171:SF8">
    <property type="entry name" value="BRCA1-ASSOCIATED RING DOMAIN PROTEIN 1"/>
    <property type="match status" value="1"/>
</dbReference>
<dbReference type="OrthoDB" id="10254927at2759"/>
<dbReference type="Proteomes" id="UP000794436">
    <property type="component" value="Unassembled WGS sequence"/>
</dbReference>
<protein>
    <recommendedName>
        <fullName evidence="7">ANK_REP_REGION domain-containing protein</fullName>
    </recommendedName>
</protein>
<feature type="region of interest" description="Disordered" evidence="4">
    <location>
        <begin position="122"/>
        <end position="208"/>
    </location>
</feature>
<feature type="compositionally biased region" description="Acidic residues" evidence="4">
    <location>
        <begin position="152"/>
        <end position="166"/>
    </location>
</feature>
<feature type="compositionally biased region" description="Basic and acidic residues" evidence="4">
    <location>
        <begin position="122"/>
        <end position="139"/>
    </location>
</feature>
<dbReference type="InterPro" id="IPR002110">
    <property type="entry name" value="Ankyrin_rpt"/>
</dbReference>
<name>A0A8K1CMI1_PYTOL</name>
<sequence length="336" mass="36845">MNKSAATNAPKLTLVDVAKEQSNKVDSTATKSDMTDSEQPKKLTLMDVAKENDGPKTTATVSLASIAQEINVDERQSMDAAITKAATKVKQEQHQQRADALKETVAQIKMEDARAAEVLQVKVEKGSLAEDTTPPKEVKTNASRLVASTKEAEDDGGYSSFEDEEDSKSIKKKPKSTGKRSKEADNQSEEASAPPPRTTASDTPESKEYMRAVYRGDIRRVADLLDDGELDINTADQHGWSGLHWAASQGHSKLLMVLIKRNAEVNAVEHINGWSPLQVAVIRQQVACVKALLWSGADTKPRDVYGDSLSDCIRAFKNRKTRERMLQLLEESRAGP</sequence>
<keyword evidence="1" id="KW-0677">Repeat</keyword>
<dbReference type="EMBL" id="SPLM01000038">
    <property type="protein sequence ID" value="TMW65033.1"/>
    <property type="molecule type" value="Genomic_DNA"/>
</dbReference>